<dbReference type="AlphaFoldDB" id="A0A7W7NZS6"/>
<dbReference type="Proteomes" id="UP000566995">
    <property type="component" value="Unassembled WGS sequence"/>
</dbReference>
<protein>
    <submittedName>
        <fullName evidence="1">Uncharacterized protein</fullName>
    </submittedName>
</protein>
<sequence length="176" mass="19761">MSTSAKRALSTDTANRLLRNIVSLLNSELEWDSSTPVMIAEKLRESGYTILDSNDIESAESHIQFEKDHHCEACDHTWTDTWSSLCDDECPECGVAIQAEPGSEQLVESSLIPGFFVHPETNQVFKTDTADDGFLCQVLTGTGFVRVFERDLYPDEHLFVVEHYTDESDLPADAQR</sequence>
<organism evidence="1 2">
    <name type="scientific">Pseudomonas nitroreducens</name>
    <dbReference type="NCBI Taxonomy" id="46680"/>
    <lineage>
        <taxon>Bacteria</taxon>
        <taxon>Pseudomonadati</taxon>
        <taxon>Pseudomonadota</taxon>
        <taxon>Gammaproteobacteria</taxon>
        <taxon>Pseudomonadales</taxon>
        <taxon>Pseudomonadaceae</taxon>
        <taxon>Pseudomonas</taxon>
    </lineage>
</organism>
<proteinExistence type="predicted"/>
<evidence type="ECO:0000313" key="2">
    <source>
        <dbReference type="Proteomes" id="UP000566995"/>
    </source>
</evidence>
<dbReference type="RefSeq" id="WP_184585791.1">
    <property type="nucleotide sequence ID" value="NZ_JACHLI010000001.1"/>
</dbReference>
<evidence type="ECO:0000313" key="1">
    <source>
        <dbReference type="EMBL" id="MBB4861532.1"/>
    </source>
</evidence>
<reference evidence="1 2" key="1">
    <citation type="submission" date="2020-08" db="EMBL/GenBank/DDBJ databases">
        <title>Functional genomics of gut bacteria from endangered species of beetles.</title>
        <authorList>
            <person name="Carlos-Shanley C."/>
        </authorList>
    </citation>
    <scope>NUCLEOTIDE SEQUENCE [LARGE SCALE GENOMIC DNA]</scope>
    <source>
        <strain evidence="1 2">S00179</strain>
    </source>
</reference>
<comment type="caution">
    <text evidence="1">The sequence shown here is derived from an EMBL/GenBank/DDBJ whole genome shotgun (WGS) entry which is preliminary data.</text>
</comment>
<name>A0A7W7NZS6_PSENT</name>
<gene>
    <name evidence="1" type="ORF">HNP46_000343</name>
</gene>
<accession>A0A7W7NZS6</accession>
<dbReference type="EMBL" id="JACHLI010000001">
    <property type="protein sequence ID" value="MBB4861532.1"/>
    <property type="molecule type" value="Genomic_DNA"/>
</dbReference>